<feature type="compositionally biased region" description="Basic residues" evidence="1">
    <location>
        <begin position="147"/>
        <end position="157"/>
    </location>
</feature>
<feature type="region of interest" description="Disordered" evidence="1">
    <location>
        <begin position="136"/>
        <end position="159"/>
    </location>
</feature>
<evidence type="ECO:0000256" key="2">
    <source>
        <dbReference type="SAM" id="Phobius"/>
    </source>
</evidence>
<protein>
    <submittedName>
        <fullName evidence="3">Uncharacterized protein</fullName>
    </submittedName>
</protein>
<reference evidence="3 4" key="1">
    <citation type="journal article" date="2014" name="BMC Genomics">
        <title>Comparative genomics of the major fungal agents of human and animal Sporotrichosis: Sporothrix schenckii and Sporothrix brasiliensis.</title>
        <authorList>
            <person name="Teixeira M.M."/>
            <person name="de Almeida L.G."/>
            <person name="Kubitschek-Barreira P."/>
            <person name="Alves F.L."/>
            <person name="Kioshima E.S."/>
            <person name="Abadio A.K."/>
            <person name="Fernandes L."/>
            <person name="Derengowski L.S."/>
            <person name="Ferreira K.S."/>
            <person name="Souza R.C."/>
            <person name="Ruiz J.C."/>
            <person name="de Andrade N.C."/>
            <person name="Paes H.C."/>
            <person name="Nicola A.M."/>
            <person name="Albuquerque P."/>
            <person name="Gerber A.L."/>
            <person name="Martins V.P."/>
            <person name="Peconick L.D."/>
            <person name="Neto A.V."/>
            <person name="Chaucanez C.B."/>
            <person name="Silva P.A."/>
            <person name="Cunha O.L."/>
            <person name="de Oliveira F.F."/>
            <person name="dos Santos T.C."/>
            <person name="Barros A.L."/>
            <person name="Soares M.A."/>
            <person name="de Oliveira L.M."/>
            <person name="Marini M.M."/>
            <person name="Villalobos-Duno H."/>
            <person name="Cunha M.M."/>
            <person name="de Hoog S."/>
            <person name="da Silveira J.F."/>
            <person name="Henrissat B."/>
            <person name="Nino-Vega G.A."/>
            <person name="Cisalpino P.S."/>
            <person name="Mora-Montes H.M."/>
            <person name="Almeida S.R."/>
            <person name="Stajich J.E."/>
            <person name="Lopes-Bezerra L.M."/>
            <person name="Vasconcelos A.T."/>
            <person name="Felipe M.S."/>
        </authorList>
    </citation>
    <scope>NUCLEOTIDE SEQUENCE [LARGE SCALE GENOMIC DNA]</scope>
    <source>
        <strain evidence="3 4">1099-18</strain>
    </source>
</reference>
<dbReference type="KEGG" id="ssck:SPSK_01373"/>
<feature type="compositionally biased region" description="Acidic residues" evidence="1">
    <location>
        <begin position="1170"/>
        <end position="1183"/>
    </location>
</feature>
<keyword evidence="2" id="KW-1133">Transmembrane helix</keyword>
<feature type="compositionally biased region" description="Basic and acidic residues" evidence="1">
    <location>
        <begin position="1263"/>
        <end position="1277"/>
    </location>
</feature>
<feature type="region of interest" description="Disordered" evidence="1">
    <location>
        <begin position="1214"/>
        <end position="1333"/>
    </location>
</feature>
<feature type="transmembrane region" description="Helical" evidence="2">
    <location>
        <begin position="250"/>
        <end position="272"/>
    </location>
</feature>
<reference evidence="3 4" key="2">
    <citation type="journal article" date="2015" name="Eukaryot. Cell">
        <title>Asexual propagation of a virulent clone complex in a human and feline outbreak of sporotrichosis.</title>
        <authorList>
            <person name="Teixeira Mde M."/>
            <person name="Rodrigues A.M."/>
            <person name="Tsui C.K."/>
            <person name="de Almeida L.G."/>
            <person name="Van Diepeningen A.D."/>
            <person name="van den Ende B.G."/>
            <person name="Fernandes G.F."/>
            <person name="Kano R."/>
            <person name="Hamelin R.C."/>
            <person name="Lopes-Bezerra L.M."/>
            <person name="Vasconcelos A.T."/>
            <person name="de Hoog S."/>
            <person name="de Camargo Z.P."/>
            <person name="Felipe M.S."/>
        </authorList>
    </citation>
    <scope>NUCLEOTIDE SEQUENCE [LARGE SCALE GENOMIC DNA]</scope>
    <source>
        <strain evidence="3 4">1099-18</strain>
    </source>
</reference>
<feature type="transmembrane region" description="Helical" evidence="2">
    <location>
        <begin position="220"/>
        <end position="243"/>
    </location>
</feature>
<feature type="transmembrane region" description="Helical" evidence="2">
    <location>
        <begin position="329"/>
        <end position="352"/>
    </location>
</feature>
<dbReference type="Proteomes" id="UP000033710">
    <property type="component" value="Unassembled WGS sequence"/>
</dbReference>
<keyword evidence="2" id="KW-0812">Transmembrane</keyword>
<evidence type="ECO:0000313" key="4">
    <source>
        <dbReference type="Proteomes" id="UP000033710"/>
    </source>
</evidence>
<organism evidence="3 4">
    <name type="scientific">Sporothrix schenckii 1099-18</name>
    <dbReference type="NCBI Taxonomy" id="1397361"/>
    <lineage>
        <taxon>Eukaryota</taxon>
        <taxon>Fungi</taxon>
        <taxon>Dikarya</taxon>
        <taxon>Ascomycota</taxon>
        <taxon>Pezizomycotina</taxon>
        <taxon>Sordariomycetes</taxon>
        <taxon>Sordariomycetidae</taxon>
        <taxon>Ophiostomatales</taxon>
        <taxon>Ophiostomataceae</taxon>
        <taxon>Sporothrix</taxon>
    </lineage>
</organism>
<feature type="compositionally biased region" description="Basic and acidic residues" evidence="1">
    <location>
        <begin position="1216"/>
        <end position="1242"/>
    </location>
</feature>
<accession>A0A0F2MEM4</accession>
<comment type="caution">
    <text evidence="3">The sequence shown here is derived from an EMBL/GenBank/DDBJ whole genome shotgun (WGS) entry which is preliminary data.</text>
</comment>
<dbReference type="GeneID" id="27663565"/>
<evidence type="ECO:0000313" key="3">
    <source>
        <dbReference type="EMBL" id="KJR87524.1"/>
    </source>
</evidence>
<feature type="transmembrane region" description="Helical" evidence="2">
    <location>
        <begin position="535"/>
        <end position="554"/>
    </location>
</feature>
<dbReference type="EMBL" id="AXCR01000005">
    <property type="protein sequence ID" value="KJR87524.1"/>
    <property type="molecule type" value="Genomic_DNA"/>
</dbReference>
<dbReference type="VEuPathDB" id="FungiDB:SPSK_01373"/>
<feature type="transmembrane region" description="Helical" evidence="2">
    <location>
        <begin position="364"/>
        <end position="383"/>
    </location>
</feature>
<keyword evidence="2" id="KW-0472">Membrane</keyword>
<feature type="compositionally biased region" description="Basic and acidic residues" evidence="1">
    <location>
        <begin position="1287"/>
        <end position="1333"/>
    </location>
</feature>
<proteinExistence type="predicted"/>
<name>A0A0F2MEM4_SPOSC</name>
<dbReference type="RefSeq" id="XP_016590200.1">
    <property type="nucleotide sequence ID" value="XM_016728288.1"/>
</dbReference>
<evidence type="ECO:0000256" key="1">
    <source>
        <dbReference type="SAM" id="MobiDB-lite"/>
    </source>
</evidence>
<feature type="region of interest" description="Disordered" evidence="1">
    <location>
        <begin position="1159"/>
        <end position="1184"/>
    </location>
</feature>
<gene>
    <name evidence="3" type="ORF">SPSK_01373</name>
</gene>
<feature type="transmembrane region" description="Helical" evidence="2">
    <location>
        <begin position="278"/>
        <end position="299"/>
    </location>
</feature>
<sequence length="1333" mass="140193">MAKNHKLHQKRPERLADVGHETLHALHALHVLLVRRRGGSGVRHGAAAADVLALVHGFGPIARCFRATSAIKVVDAVAAGARFRGQRRHLHLAATTATAAATDAGCGCLFFVQLSHQHRLELVLVNVYAGRRGGGQRRWLGRDSRRDRRRDRRRNGRRVGLLPERVRRLAAAGIATPCTGRGSQGGGGGGGGASLGGAAAAGGQLLAFGQERASPERRSFAVGVGVVATAAATATAAAAVFPFRRRRQQAAVSVCVAVAVHIDIVVAVVVMVLTVVGFVPLVAVAVAVTVFVVFVVAFGQKHFQLVVRRAPVERAEFSNRAHPVAVVEFVKLVDVPVAIVVFVFVALAAAAAATGNTDAQTRRAVLVVFVVFIVIFAVVGIAIEIGIRNRLGVCTTELRTAVGGTRHGAALVAVGWVNVDEVRCLVDEVPLAEAVNQPVLVDNLDAREPRGLAHLLGPRPVAANHQVRDFAGDLALQLGAKAGGLHANLGPLHVHAERHQARQHNGRALQHLALEPVEDLAHVGDGVHNQRRRGAALLVVLFVELVVQLGQVLFEIVELRVVVEEDAVPLCRLGIGLATLRGRRRRFGGVFLVELFLHMQQGPILDLTTSIVFSSPRTGVAPLGGGVPPLDTDVAGVAAGEAASALETAVEAAVDAGEAVTSLSSFLTVAASDVVDVVEVDVEVDAEVDVGVVAAAAAAAAGTAAVAAADEDDDAAGRSSRFGKKLELISPVVAVVRPHVGTVVHNHGHVCADREKALQRLGDNVAVLVAADDAVAKQALLGVDNLGNVGRVGARAHGVDVQLVQVGYGGQKVGQAGAHLDVVEAAARDAAVLALLELEALHVAQGFVVWIGRVLLPLANGGVDAGMDDGLVQVDDEAQLALLQQALLQLLFRARGGGVADGEVCLVVGHVDGGAVGVALLAGPVDLVHILAAEGAEALELDLVGARLLDGDTGAVARDHLADAHVPGEKRAVLGRVPVGDACECFLLELEGFAVLRELHGVLVRVLQDGFLALDGVAGGLVELCDFDGVLETRAKVQRLLALFAGSHGGGGARGRGILGADVLREAAERRRDKADGRTGVVARAGSRSRSFLVGRLRIGNKSRCEVGDGGRPRARGGWWLKLKREWWWRVQRPRRKRISWRWLTGIGGEWIVRCGSKKNGARQAKETPGDGDDDDNEDDDENGACRVANKKRTKRKSLCLASRRPDVVVLAEELETARQPDDRGRIGDENGTDLTREKDSESSAGPAAVDGAGGESEAVTARAERRREKKKDREEDGVGGVVGAARTDDGPSHLLARADRRGRTSRREVGKGRSDADVTTRPVDRVDRFGTL</sequence>